<gene>
    <name evidence="2" type="ORF">IAD19_05010</name>
</gene>
<dbReference type="EMBL" id="DVMX01000100">
    <property type="protein sequence ID" value="HIU41896.1"/>
    <property type="molecule type" value="Genomic_DNA"/>
</dbReference>
<evidence type="ECO:0000256" key="1">
    <source>
        <dbReference type="SAM" id="MobiDB-lite"/>
    </source>
</evidence>
<name>A0A9D1ISD3_9FIRM</name>
<dbReference type="AlphaFoldDB" id="A0A9D1ISD3"/>
<evidence type="ECO:0000313" key="2">
    <source>
        <dbReference type="EMBL" id="HIU41896.1"/>
    </source>
</evidence>
<dbReference type="Proteomes" id="UP000824082">
    <property type="component" value="Unassembled WGS sequence"/>
</dbReference>
<reference evidence="2" key="1">
    <citation type="submission" date="2020-10" db="EMBL/GenBank/DDBJ databases">
        <authorList>
            <person name="Gilroy R."/>
        </authorList>
    </citation>
    <scope>NUCLEOTIDE SEQUENCE</scope>
    <source>
        <strain evidence="2">4509</strain>
    </source>
</reference>
<protein>
    <submittedName>
        <fullName evidence="2">Uncharacterized protein</fullName>
    </submittedName>
</protein>
<evidence type="ECO:0000313" key="3">
    <source>
        <dbReference type="Proteomes" id="UP000824082"/>
    </source>
</evidence>
<feature type="region of interest" description="Disordered" evidence="1">
    <location>
        <begin position="69"/>
        <end position="120"/>
    </location>
</feature>
<proteinExistence type="predicted"/>
<accession>A0A9D1ISD3</accession>
<sequence>MDQFTGLSLPIPALELPIGISFDTFQAMCYVIDVYRGEGVVSQTESGAAMNDGYEMQLTPADGSTLEYTSLSSREEISTQETEAAAQQAAQQQAQQEAAAQQEQGQQQEEQGCLAGALIS</sequence>
<organism evidence="2 3">
    <name type="scientific">Candidatus Egerieicola faecale</name>
    <dbReference type="NCBI Taxonomy" id="2840774"/>
    <lineage>
        <taxon>Bacteria</taxon>
        <taxon>Bacillati</taxon>
        <taxon>Bacillota</taxon>
        <taxon>Clostridia</taxon>
        <taxon>Eubacteriales</taxon>
        <taxon>Oscillospiraceae</taxon>
        <taxon>Oscillospiraceae incertae sedis</taxon>
        <taxon>Candidatus Egerieicola</taxon>
    </lineage>
</organism>
<comment type="caution">
    <text evidence="2">The sequence shown here is derived from an EMBL/GenBank/DDBJ whole genome shotgun (WGS) entry which is preliminary data.</text>
</comment>
<reference evidence="2" key="2">
    <citation type="journal article" date="2021" name="PeerJ">
        <title>Extensive microbial diversity within the chicken gut microbiome revealed by metagenomics and culture.</title>
        <authorList>
            <person name="Gilroy R."/>
            <person name="Ravi A."/>
            <person name="Getino M."/>
            <person name="Pursley I."/>
            <person name="Horton D.L."/>
            <person name="Alikhan N.F."/>
            <person name="Baker D."/>
            <person name="Gharbi K."/>
            <person name="Hall N."/>
            <person name="Watson M."/>
            <person name="Adriaenssens E.M."/>
            <person name="Foster-Nyarko E."/>
            <person name="Jarju S."/>
            <person name="Secka A."/>
            <person name="Antonio M."/>
            <person name="Oren A."/>
            <person name="Chaudhuri R.R."/>
            <person name="La Ragione R."/>
            <person name="Hildebrand F."/>
            <person name="Pallen M.J."/>
        </authorList>
    </citation>
    <scope>NUCLEOTIDE SEQUENCE</scope>
    <source>
        <strain evidence="2">4509</strain>
    </source>
</reference>
<feature type="compositionally biased region" description="Low complexity" evidence="1">
    <location>
        <begin position="79"/>
        <end position="112"/>
    </location>
</feature>